<accession>U2MPQ7</accession>
<evidence type="ECO:0000313" key="13">
    <source>
        <dbReference type="Proteomes" id="UP000016646"/>
    </source>
</evidence>
<dbReference type="PANTHER" id="PTHR48090:SF3">
    <property type="entry name" value="UNDECAPRENYL-PHOSPHATE 4-DEOXY-4-FORMAMIDO-L-ARABINOSE TRANSFERASE"/>
    <property type="match status" value="1"/>
</dbReference>
<dbReference type="Proteomes" id="UP000016646">
    <property type="component" value="Unassembled WGS sequence"/>
</dbReference>
<dbReference type="AlphaFoldDB" id="U2MPQ7"/>
<keyword evidence="5" id="KW-0448">Lipopolysaccharide biosynthesis</keyword>
<dbReference type="Pfam" id="PF00535">
    <property type="entry name" value="Glycos_transf_2"/>
    <property type="match status" value="1"/>
</dbReference>
<organism evidence="10 12">
    <name type="scientific">Treponema socranskii subsp. socranskii VPI DR56BR1116 = ATCC 35536</name>
    <dbReference type="NCBI Taxonomy" id="1125725"/>
    <lineage>
        <taxon>Bacteria</taxon>
        <taxon>Pseudomonadati</taxon>
        <taxon>Spirochaetota</taxon>
        <taxon>Spirochaetia</taxon>
        <taxon>Spirochaetales</taxon>
        <taxon>Treponemataceae</taxon>
        <taxon>Treponema</taxon>
    </lineage>
</organism>
<keyword evidence="2 10" id="KW-0328">Glycosyltransferase</keyword>
<dbReference type="STRING" id="1125725.HMPREF1325_0070"/>
<evidence type="ECO:0000313" key="11">
    <source>
        <dbReference type="EMBL" id="ERK01269.1"/>
    </source>
</evidence>
<keyword evidence="3 10" id="KW-0808">Transferase</keyword>
<evidence type="ECO:0000256" key="6">
    <source>
        <dbReference type="ARBA" id="ARBA00022989"/>
    </source>
</evidence>
<evidence type="ECO:0000256" key="7">
    <source>
        <dbReference type="ARBA" id="ARBA00023136"/>
    </source>
</evidence>
<evidence type="ECO:0000259" key="9">
    <source>
        <dbReference type="Pfam" id="PF00535"/>
    </source>
</evidence>
<dbReference type="EC" id="2.4.-.-" evidence="10"/>
<sequence>MAEKTFQKEISIVIPVYNSKDCIAELTSQIADALKGIDYEQIMVNDCSRDSSWDEIKKIIKTNPRMIGINLRKNAGQDSAILAGLNYASGKWIIVMDDDLQHSPYDILKLYNEAKKGYDVCYANFSVKEQKLWKNIGSWLNGKISEITIQKPKDIYLSPFKIIHSSVVKEIIKFNNLFPYIDGLIFQITRNITQISIKHHKRTTGKSNYNLIKSIQVFFRMLFGFSTVPLNIASCLGFVSAFVGLILAVYYAVVYLRGKADVAGWTTLVILLLIIGGMILVSLGIIGTYVGRIYLTVNATPKFTIKEIQSGNTHAASKE</sequence>
<dbReference type="GO" id="GO:0005886">
    <property type="term" value="C:plasma membrane"/>
    <property type="evidence" value="ECO:0007669"/>
    <property type="project" value="TreeGrafter"/>
</dbReference>
<dbReference type="eggNOG" id="COG0463">
    <property type="taxonomic scope" value="Bacteria"/>
</dbReference>
<keyword evidence="7 8" id="KW-0472">Membrane</keyword>
<keyword evidence="4 8" id="KW-0812">Transmembrane</keyword>
<keyword evidence="1" id="KW-1003">Cell membrane</keyword>
<dbReference type="Proteomes" id="UP000016412">
    <property type="component" value="Unassembled WGS sequence"/>
</dbReference>
<reference evidence="12 13" key="1">
    <citation type="submission" date="2013-08" db="EMBL/GenBank/DDBJ databases">
        <authorList>
            <person name="Durkin A.S."/>
            <person name="Haft D.R."/>
            <person name="McCorrison J."/>
            <person name="Torralba M."/>
            <person name="Gillis M."/>
            <person name="Haft D.H."/>
            <person name="Methe B."/>
            <person name="Sutton G."/>
            <person name="Nelson K.E."/>
        </authorList>
    </citation>
    <scope>NUCLEOTIDE SEQUENCE [LARGE SCALE GENOMIC DNA]</scope>
    <source>
        <strain evidence="11 13">ATCC 35536</strain>
        <strain evidence="10 12">VPI DR56BR1116</strain>
    </source>
</reference>
<keyword evidence="13" id="KW-1185">Reference proteome</keyword>
<dbReference type="Gene3D" id="3.90.550.10">
    <property type="entry name" value="Spore Coat Polysaccharide Biosynthesis Protein SpsA, Chain A"/>
    <property type="match status" value="1"/>
</dbReference>
<dbReference type="RefSeq" id="WP_021331040.1">
    <property type="nucleotide sequence ID" value="NZ_AUZJ01000051.1"/>
</dbReference>
<feature type="transmembrane region" description="Helical" evidence="8">
    <location>
        <begin position="230"/>
        <end position="253"/>
    </location>
</feature>
<evidence type="ECO:0000313" key="12">
    <source>
        <dbReference type="Proteomes" id="UP000016412"/>
    </source>
</evidence>
<dbReference type="SUPFAM" id="SSF53448">
    <property type="entry name" value="Nucleotide-diphospho-sugar transferases"/>
    <property type="match status" value="1"/>
</dbReference>
<evidence type="ECO:0000313" key="10">
    <source>
        <dbReference type="EMBL" id="ERF59989.1"/>
    </source>
</evidence>
<dbReference type="CDD" id="cd04187">
    <property type="entry name" value="DPM1_like_bac"/>
    <property type="match status" value="1"/>
</dbReference>
<dbReference type="InterPro" id="IPR029044">
    <property type="entry name" value="Nucleotide-diphossugar_trans"/>
</dbReference>
<dbReference type="EMBL" id="AVQI01000059">
    <property type="protein sequence ID" value="ERK01269.1"/>
    <property type="molecule type" value="Genomic_DNA"/>
</dbReference>
<dbReference type="GO" id="GO:0099621">
    <property type="term" value="F:undecaprenyl-phosphate 4-deoxy-4-formamido-L-arabinose transferase activity"/>
    <property type="evidence" value="ECO:0007669"/>
    <property type="project" value="TreeGrafter"/>
</dbReference>
<dbReference type="InterPro" id="IPR001173">
    <property type="entry name" value="Glyco_trans_2-like"/>
</dbReference>
<dbReference type="GO" id="GO:0009103">
    <property type="term" value="P:lipopolysaccharide biosynthetic process"/>
    <property type="evidence" value="ECO:0007669"/>
    <property type="project" value="UniProtKB-KW"/>
</dbReference>
<gene>
    <name evidence="11" type="ORF">HMPREF0860_1992</name>
    <name evidence="10" type="ORF">HMPREF1325_0070</name>
</gene>
<evidence type="ECO:0000256" key="5">
    <source>
        <dbReference type="ARBA" id="ARBA00022985"/>
    </source>
</evidence>
<dbReference type="InterPro" id="IPR050256">
    <property type="entry name" value="Glycosyltransferase_2"/>
</dbReference>
<comment type="caution">
    <text evidence="10">The sequence shown here is derived from an EMBL/GenBank/DDBJ whole genome shotgun (WGS) entry which is preliminary data.</text>
</comment>
<feature type="domain" description="Glycosyltransferase 2-like" evidence="9">
    <location>
        <begin position="11"/>
        <end position="143"/>
    </location>
</feature>
<dbReference type="OrthoDB" id="9807778at2"/>
<dbReference type="PATRIC" id="fig|1125725.3.peg.2052"/>
<name>U2MPQ7_TRESO</name>
<protein>
    <submittedName>
        <fullName evidence="10">Glycosyltransferase, group 2 family protein</fullName>
        <ecNumber evidence="10">2.4.-.-</ecNumber>
    </submittedName>
</protein>
<proteinExistence type="predicted"/>
<evidence type="ECO:0000256" key="1">
    <source>
        <dbReference type="ARBA" id="ARBA00022475"/>
    </source>
</evidence>
<evidence type="ECO:0000256" key="2">
    <source>
        <dbReference type="ARBA" id="ARBA00022676"/>
    </source>
</evidence>
<dbReference type="PANTHER" id="PTHR48090">
    <property type="entry name" value="UNDECAPRENYL-PHOSPHATE 4-DEOXY-4-FORMAMIDO-L-ARABINOSE TRANSFERASE-RELATED"/>
    <property type="match status" value="1"/>
</dbReference>
<evidence type="ECO:0000256" key="4">
    <source>
        <dbReference type="ARBA" id="ARBA00022692"/>
    </source>
</evidence>
<feature type="transmembrane region" description="Helical" evidence="8">
    <location>
        <begin position="265"/>
        <end position="286"/>
    </location>
</feature>
<evidence type="ECO:0000256" key="8">
    <source>
        <dbReference type="SAM" id="Phobius"/>
    </source>
</evidence>
<keyword evidence="6 8" id="KW-1133">Transmembrane helix</keyword>
<evidence type="ECO:0000256" key="3">
    <source>
        <dbReference type="ARBA" id="ARBA00022679"/>
    </source>
</evidence>
<dbReference type="EMBL" id="AUZJ01000051">
    <property type="protein sequence ID" value="ERF59989.1"/>
    <property type="molecule type" value="Genomic_DNA"/>
</dbReference>